<feature type="region of interest" description="Disordered" evidence="1">
    <location>
        <begin position="43"/>
        <end position="66"/>
    </location>
</feature>
<dbReference type="EMBL" id="JAATEP010000053">
    <property type="protein sequence ID" value="NJP96710.1"/>
    <property type="molecule type" value="Genomic_DNA"/>
</dbReference>
<reference evidence="2 3" key="1">
    <citation type="submission" date="2020-03" db="EMBL/GenBank/DDBJ databases">
        <title>WGS of actinomycetes isolated from Thailand.</title>
        <authorList>
            <person name="Thawai C."/>
        </authorList>
    </citation>
    <scope>NUCLEOTIDE SEQUENCE [LARGE SCALE GENOMIC DNA]</scope>
    <source>
        <strain evidence="2 3">FMUSA5-5</strain>
    </source>
</reference>
<gene>
    <name evidence="2" type="ORF">HCN51_46030</name>
</gene>
<proteinExistence type="predicted"/>
<organism evidence="2 3">
    <name type="scientific">Nonomuraea composti</name>
    <dbReference type="NCBI Taxonomy" id="2720023"/>
    <lineage>
        <taxon>Bacteria</taxon>
        <taxon>Bacillati</taxon>
        <taxon>Actinomycetota</taxon>
        <taxon>Actinomycetes</taxon>
        <taxon>Streptosporangiales</taxon>
        <taxon>Streptosporangiaceae</taxon>
        <taxon>Nonomuraea</taxon>
    </lineage>
</organism>
<keyword evidence="3" id="KW-1185">Reference proteome</keyword>
<protein>
    <submittedName>
        <fullName evidence="2">Uncharacterized protein</fullName>
    </submittedName>
</protein>
<dbReference type="RefSeq" id="WP_168018242.1">
    <property type="nucleotide sequence ID" value="NZ_JAATEP010000053.1"/>
</dbReference>
<accession>A0ABX1BJG4</accession>
<name>A0ABX1BJG4_9ACTN</name>
<evidence type="ECO:0000256" key="1">
    <source>
        <dbReference type="SAM" id="MobiDB-lite"/>
    </source>
</evidence>
<dbReference type="Proteomes" id="UP000696294">
    <property type="component" value="Unassembled WGS sequence"/>
</dbReference>
<evidence type="ECO:0000313" key="2">
    <source>
        <dbReference type="EMBL" id="NJP96710.1"/>
    </source>
</evidence>
<evidence type="ECO:0000313" key="3">
    <source>
        <dbReference type="Proteomes" id="UP000696294"/>
    </source>
</evidence>
<sequence>MAMGQRLFRYGRNSTLDECLWHRVHGVAHGEPVRVFCNPIRLSDRPNTTPPKRRRAGHLHTLVAPT</sequence>
<comment type="caution">
    <text evidence="2">The sequence shown here is derived from an EMBL/GenBank/DDBJ whole genome shotgun (WGS) entry which is preliminary data.</text>
</comment>